<keyword evidence="3" id="KW-1185">Reference proteome</keyword>
<name>A0ABU0IN59_9CAUL</name>
<dbReference type="SUPFAM" id="SSF52540">
    <property type="entry name" value="P-loop containing nucleoside triphosphate hydrolases"/>
    <property type="match status" value="1"/>
</dbReference>
<dbReference type="Pfam" id="PF01636">
    <property type="entry name" value="APH"/>
    <property type="match status" value="1"/>
</dbReference>
<sequence length="514" mass="55437">MSSSEDDARREAQIAAWFAGVAERVIETSCARVYLAGELAWKIKRPVNFGFLDYSTGEKRFWALQRELSFNRAAAPDIYRRVVALTRAVGGGLELDGPGEVVEHALEMRRFDETAVLAEQPWTVDGTLAETLGRTVARYHAGAPVQRQSEGGGGMSYTIRSNAEVLRGLGERLDGERVEALAAATFAAAERLKPLLEERVADGYVRRCHGDLHLGNVLLENGAPVLFDCIEFNDALSQIDVLYDIAFLLMDLDFRRRRDAAVRVLSGWLDESARPMKGGGEDDSLWRGLAVLPLALSVRAAVRCHVQAYAGDLEAADAYLSVALAHLEPPPPALAAVGGLSGSGKSTFARLAAPGLGASPGAVVLRSDEIRKRLWGVGPLEALPSEAYAPGTSEPVYARMFHEAELCLKAGRAVVLDAVFLKAEERAQAAALAARLNLPFEGVWLDAPADVLRARVQGRSGDASDADVATLESQLRRDPGPMDWRILDARAPLDDQARALVDAMVSSLHAPKAT</sequence>
<dbReference type="Gene3D" id="3.40.50.300">
    <property type="entry name" value="P-loop containing nucleotide triphosphate hydrolases"/>
    <property type="match status" value="1"/>
</dbReference>
<dbReference type="Pfam" id="PF13671">
    <property type="entry name" value="AAA_33"/>
    <property type="match status" value="1"/>
</dbReference>
<evidence type="ECO:0000313" key="3">
    <source>
        <dbReference type="Proteomes" id="UP001228905"/>
    </source>
</evidence>
<dbReference type="EMBL" id="JAUSVS010000002">
    <property type="protein sequence ID" value="MDQ0463450.1"/>
    <property type="molecule type" value="Genomic_DNA"/>
</dbReference>
<proteinExistence type="predicted"/>
<dbReference type="SUPFAM" id="SSF56112">
    <property type="entry name" value="Protein kinase-like (PK-like)"/>
    <property type="match status" value="1"/>
</dbReference>
<dbReference type="RefSeq" id="WP_307347383.1">
    <property type="nucleotide sequence ID" value="NZ_JAUSVS010000002.1"/>
</dbReference>
<comment type="caution">
    <text evidence="2">The sequence shown here is derived from an EMBL/GenBank/DDBJ whole genome shotgun (WGS) entry which is preliminary data.</text>
</comment>
<evidence type="ECO:0000259" key="1">
    <source>
        <dbReference type="Pfam" id="PF01636"/>
    </source>
</evidence>
<organism evidence="2 3">
    <name type="scientific">Caulobacter ginsengisoli</name>
    <dbReference type="NCBI Taxonomy" id="400775"/>
    <lineage>
        <taxon>Bacteria</taxon>
        <taxon>Pseudomonadati</taxon>
        <taxon>Pseudomonadota</taxon>
        <taxon>Alphaproteobacteria</taxon>
        <taxon>Caulobacterales</taxon>
        <taxon>Caulobacteraceae</taxon>
        <taxon>Caulobacter</taxon>
    </lineage>
</organism>
<protein>
    <submittedName>
        <fullName evidence="2">Aminoglycoside phosphotransferase family enzyme/predicted kinase</fullName>
    </submittedName>
</protein>
<dbReference type="InterPro" id="IPR011009">
    <property type="entry name" value="Kinase-like_dom_sf"/>
</dbReference>
<dbReference type="GO" id="GO:0016301">
    <property type="term" value="F:kinase activity"/>
    <property type="evidence" value="ECO:0007669"/>
    <property type="project" value="UniProtKB-KW"/>
</dbReference>
<dbReference type="Proteomes" id="UP001228905">
    <property type="component" value="Unassembled WGS sequence"/>
</dbReference>
<feature type="domain" description="Aminoglycoside phosphotransferase" evidence="1">
    <location>
        <begin position="119"/>
        <end position="269"/>
    </location>
</feature>
<accession>A0ABU0IN59</accession>
<dbReference type="InterPro" id="IPR052732">
    <property type="entry name" value="Cell-binding_unc_protein"/>
</dbReference>
<keyword evidence="2" id="KW-0808">Transferase</keyword>
<evidence type="ECO:0000313" key="2">
    <source>
        <dbReference type="EMBL" id="MDQ0463450.1"/>
    </source>
</evidence>
<dbReference type="PANTHER" id="PTHR43883">
    <property type="entry name" value="SLR0207 PROTEIN"/>
    <property type="match status" value="1"/>
</dbReference>
<dbReference type="InterPro" id="IPR002575">
    <property type="entry name" value="Aminoglycoside_PTrfase"/>
</dbReference>
<dbReference type="InterPro" id="IPR027417">
    <property type="entry name" value="P-loop_NTPase"/>
</dbReference>
<dbReference type="PANTHER" id="PTHR43883:SF1">
    <property type="entry name" value="GLUCONOKINASE"/>
    <property type="match status" value="1"/>
</dbReference>
<keyword evidence="2" id="KW-0418">Kinase</keyword>
<reference evidence="2 3" key="1">
    <citation type="submission" date="2023-07" db="EMBL/GenBank/DDBJ databases">
        <title>Genomic Encyclopedia of Type Strains, Phase IV (KMG-IV): sequencing the most valuable type-strain genomes for metagenomic binning, comparative biology and taxonomic classification.</title>
        <authorList>
            <person name="Goeker M."/>
        </authorList>
    </citation>
    <scope>NUCLEOTIDE SEQUENCE [LARGE SCALE GENOMIC DNA]</scope>
    <source>
        <strain evidence="2 3">DSM 18695</strain>
    </source>
</reference>
<dbReference type="Gene3D" id="3.90.1200.10">
    <property type="match status" value="1"/>
</dbReference>
<gene>
    <name evidence="2" type="ORF">QO010_001221</name>
</gene>